<dbReference type="InterPro" id="IPR039795">
    <property type="entry name" value="LTN1/Rkr1"/>
</dbReference>
<dbReference type="GeneID" id="71989170"/>
<evidence type="ECO:0000256" key="3">
    <source>
        <dbReference type="ARBA" id="ARBA00004906"/>
    </source>
</evidence>
<keyword evidence="11 15" id="KW-0863">Zinc-finger</keyword>
<dbReference type="SUPFAM" id="SSF57850">
    <property type="entry name" value="RING/U-box"/>
    <property type="match status" value="1"/>
</dbReference>
<dbReference type="InterPro" id="IPR039804">
    <property type="entry name" value="RING-CH-C4HC3_LTN1"/>
</dbReference>
<evidence type="ECO:0000256" key="16">
    <source>
        <dbReference type="RuleBase" id="RU367090"/>
    </source>
</evidence>
<dbReference type="InterPro" id="IPR016024">
    <property type="entry name" value="ARM-type_fold"/>
</dbReference>
<evidence type="ECO:0000256" key="5">
    <source>
        <dbReference type="ARBA" id="ARBA00012483"/>
    </source>
</evidence>
<dbReference type="SUPFAM" id="SSF48371">
    <property type="entry name" value="ARM repeat"/>
    <property type="match status" value="1"/>
</dbReference>
<evidence type="ECO:0000313" key="18">
    <source>
        <dbReference type="EMBL" id="UJO21556.1"/>
    </source>
</evidence>
<evidence type="ECO:0000256" key="14">
    <source>
        <dbReference type="ARBA" id="ARBA00055150"/>
    </source>
</evidence>
<dbReference type="Pfam" id="PF23009">
    <property type="entry name" value="UBC_like"/>
    <property type="match status" value="1"/>
</dbReference>
<reference evidence="18" key="1">
    <citation type="submission" date="2021-12" db="EMBL/GenBank/DDBJ databases">
        <authorList>
            <person name="Zaccaron A."/>
            <person name="Stergiopoulos I."/>
        </authorList>
    </citation>
    <scope>NUCLEOTIDE SEQUENCE</scope>
    <source>
        <strain evidence="18">Race5_Kim</strain>
    </source>
</reference>
<evidence type="ECO:0000256" key="1">
    <source>
        <dbReference type="ARBA" id="ARBA00000900"/>
    </source>
</evidence>
<comment type="subunit">
    <text evidence="16">Component of the ribosome quality control complex (RQC).</text>
</comment>
<dbReference type="InterPro" id="IPR013083">
    <property type="entry name" value="Znf_RING/FYVE/PHD"/>
</dbReference>
<evidence type="ECO:0000259" key="17">
    <source>
        <dbReference type="PROSITE" id="PS50089"/>
    </source>
</evidence>
<comment type="similarity">
    <text evidence="4 16">Belongs to the LTN1 family.</text>
</comment>
<dbReference type="PROSITE" id="PS50089">
    <property type="entry name" value="ZF_RING_2"/>
    <property type="match status" value="1"/>
</dbReference>
<dbReference type="PANTHER" id="PTHR12389:SF0">
    <property type="entry name" value="E3 UBIQUITIN-PROTEIN LIGASE LISTERIN"/>
    <property type="match status" value="1"/>
</dbReference>
<dbReference type="InterPro" id="IPR011016">
    <property type="entry name" value="Znf_RING-CH"/>
</dbReference>
<evidence type="ECO:0000256" key="7">
    <source>
        <dbReference type="ARBA" id="ARBA00022490"/>
    </source>
</evidence>
<comment type="function">
    <text evidence="16">E3 ubiquitin-protein ligase. Component of the ribosome quality control complex (RQC), a ribosome-associated complex that mediates ubiquitination and extraction of incompletely synthesized nascent chains for proteasomal degradation.</text>
</comment>
<evidence type="ECO:0000256" key="12">
    <source>
        <dbReference type="ARBA" id="ARBA00022786"/>
    </source>
</evidence>
<name>A0A9Q8PFN0_PASFU</name>
<dbReference type="Gene3D" id="1.25.10.10">
    <property type="entry name" value="Leucine-rich Repeat Variant"/>
    <property type="match status" value="1"/>
</dbReference>
<dbReference type="CDD" id="cd16491">
    <property type="entry name" value="RING-CH-C4HC3_LTN1"/>
    <property type="match status" value="1"/>
</dbReference>
<comment type="pathway">
    <text evidence="3 16">Protein modification; protein ubiquitination.</text>
</comment>
<evidence type="ECO:0000256" key="6">
    <source>
        <dbReference type="ARBA" id="ARBA00017157"/>
    </source>
</evidence>
<protein>
    <recommendedName>
        <fullName evidence="6 16">E3 ubiquitin-protein ligase listerin</fullName>
        <ecNumber evidence="5 16">2.3.2.27</ecNumber>
    </recommendedName>
    <alternativeName>
        <fullName evidence="16">RING-type E3 ubiquitin transferase listerin</fullName>
    </alternativeName>
</protein>
<sequence>MSKRQFKSQASSGRVGGGSGGFGSSAAGFASSGSSVLSYVQEPPDYSAISDSNVVVAFKNLSKKDNTTKAKALEDLQSFLITSDREVEDAIVEAWVRLFPRLSIDNARRVRQLAHQLNGQLCAKCGKRIAKHLPRLAGPWLAGTFDADRMSAKAAQDALSAVFSTPEKVQGLRKTFHEPIIEYCRDALLNETVHTLSDERSVSSDDAATTFARVAAGSIAVVASLLEPLSQEDMSKQSHIYGQILDDGKLWDCSTHADASVRRAAHRLIHLCAKTHPTLIEGNLKTASKAYVYKGLPSDQTTSAIDFAQTLFGLTVAFPSIWTEAYTGKKPAVSRLQQFLKHGSYSGSASFWEITTDLLRKLPPEVFPRSYDEISGLLLAARDGVSRKEERFTASAAWPTYFILVDLVTRPLSDEDAENLLEAFAMPPVNQYLHPSEESAKWSITGARSAALVARVAMIHRLPLLLERKWPHLAEKVAEAAKMSQPEQSKDFDKSQKHVASCGERWADLQKEFYAREDTWPSSVLMTFATANTKVLTQCIALLKTRNGKPYGAAAVIEQQLRACGPQLLQDTGFRQTLSDFVTMEVPKLMYSPSQRHLVRYLYALAVDPHFQDAFRETLASVLDADEPEQQKSSALHALFPMNMPLEAIDIARADERLQSVLAEQLTDSSQASLLADTFKLGIASGQTTDTVLTKLLDGLSLDGPGVYSSLTAFNQLATSNQTVIREFVAKDTGTKLLPTVLHLEQSQDDTIAEAATSLSGRLSTAMGDAAAEAKFGTIMHSLERTSSASLPIEAVLDLTDKTIGDDADPAIFKTLLPSIKLWQASIVAMMKPPKASISLLSSLGGAVHLVRSEASSTSTRAQYDAEGLSQALRLAIYLAKLLSRPGALQSLSDTAVHFLVLLNICVLLAEDSTSILDANGLWLASESRALEHEVMDFVADANAALKLYWDDATSNLRQHEDASFFGAVQSLVEQHEAESPMSYYAALVSAKAYENIFELHGYSTDRTKSCEDKLKAQKGSKDRISLVSLLVGSAQPLSGSQPLSRLFNELVSHLTDLRLESDKQRGLELLITLNAVLHTQEDIASSVQKTRVIFFVKHIIAWLTAETSPILAAEVCKSLAALLPTMSDTYGEHWSQIIRFLEMFWSSPTSVSDGTIVSETGVLLVHASLKLYAALERLAKDEEPNDDLLDEMKEHKGNLHNGLIELLRSSSGASDENHQPLMVTNEVLARELSRAPFKPVAEMEELFGLLYTPSHAIQGAAFDLLHKQIPAAQEQISFDAALDNKTAKLPDELLSLIIDAPTLDTLADASFDRAMPLALQGYLYSWRLLFDHFTTSSYRVKEDYVEQLKEGGYLPGLLSLVFDFLGHSRGRPIDASKFDVQKYIGDSEPSPEKDVQWLLSHLYYLALTNLPSMVKSYFLEIRSRQTSQAVESWTAKYISPLLVTASLQSVADWAEKSVKDDPDYENMSVKVGMRSKEINVSYLVDEQTMAIKVILPDTYPLNSAKVDSVNRVAVKEEKWRSWLLNCQGVITFSASLCTFPAWFQNGSITDGLSAWRKNVVGALKGQTECAICYSIISSEKQLPTKRCPTCKNLFHAGCLFKWFKTSNASTCPLCRNPFNFN</sequence>
<dbReference type="FunFam" id="3.30.40.10:FF:000038">
    <property type="entry name" value="E3 ubiquitin-protein ligase listerin"/>
    <property type="match status" value="1"/>
</dbReference>
<proteinExistence type="inferred from homology"/>
<comment type="subcellular location">
    <subcellularLocation>
        <location evidence="2">Cytoplasm</location>
        <location evidence="2">Cytosol</location>
    </subcellularLocation>
</comment>
<keyword evidence="12 16" id="KW-0833">Ubl conjugation pathway</keyword>
<keyword evidence="13 16" id="KW-0862">Zinc</keyword>
<dbReference type="Gene3D" id="3.30.40.10">
    <property type="entry name" value="Zinc/RING finger domain, C3HC4 (zinc finger)"/>
    <property type="match status" value="1"/>
</dbReference>
<feature type="domain" description="RING-type" evidence="17">
    <location>
        <begin position="1570"/>
        <end position="1616"/>
    </location>
</feature>
<dbReference type="InterPro" id="IPR054478">
    <property type="entry name" value="LTN1_UBC"/>
</dbReference>
<dbReference type="EC" id="2.3.2.27" evidence="5 16"/>
<dbReference type="GO" id="GO:0043023">
    <property type="term" value="F:ribosomal large subunit binding"/>
    <property type="evidence" value="ECO:0007669"/>
    <property type="project" value="TreeGrafter"/>
</dbReference>
<dbReference type="PANTHER" id="PTHR12389">
    <property type="entry name" value="ZINC FINGER PROTEIN 294"/>
    <property type="match status" value="1"/>
</dbReference>
<dbReference type="KEGG" id="ffu:CLAFUR5_09292"/>
<comment type="function">
    <text evidence="14">E3 ubiquitin-protein ligase component of the ribosome quality control complex (RQC), a ribosome-associated complex that mediates ubiquitination and extraction of incompletely synthesized nascent chains for proteasomal degradation. Mediates ubiquitination of proteins derived from mRNAs lacking stop codons (non-stop proteins) and other translation arrest products induced by poly-lysine sequences and tandem rare codons. Ubiquitination leads to CDC48 recruitment for extraction and degradation of the incomplete translation product. May indirectly play a role in chromatin function and transcription.</text>
</comment>
<dbReference type="InterPro" id="IPR011989">
    <property type="entry name" value="ARM-like"/>
</dbReference>
<keyword evidence="19" id="KW-1185">Reference proteome</keyword>
<dbReference type="Proteomes" id="UP000756132">
    <property type="component" value="Chromosome 9"/>
</dbReference>
<evidence type="ECO:0000256" key="11">
    <source>
        <dbReference type="ARBA" id="ARBA00022771"/>
    </source>
</evidence>
<dbReference type="InterPro" id="IPR054477">
    <property type="entry name" value="LTN1_E3_ligase_6th"/>
</dbReference>
<keyword evidence="9 16" id="KW-0479">Metal-binding</keyword>
<accession>A0A9Q8PFN0</accession>
<evidence type="ECO:0000256" key="2">
    <source>
        <dbReference type="ARBA" id="ARBA00004514"/>
    </source>
</evidence>
<dbReference type="GO" id="GO:0005829">
    <property type="term" value="C:cytosol"/>
    <property type="evidence" value="ECO:0007669"/>
    <property type="project" value="UniProtKB-SubCell"/>
</dbReference>
<dbReference type="Pfam" id="PF22958">
    <property type="entry name" value="Ltn1_1st"/>
    <property type="match status" value="1"/>
</dbReference>
<evidence type="ECO:0000256" key="4">
    <source>
        <dbReference type="ARBA" id="ARBA00007997"/>
    </source>
</evidence>
<keyword evidence="10" id="KW-0677">Repeat</keyword>
<comment type="catalytic activity">
    <reaction evidence="1 16">
        <text>S-ubiquitinyl-[E2 ubiquitin-conjugating enzyme]-L-cysteine + [acceptor protein]-L-lysine = [E2 ubiquitin-conjugating enzyme]-L-cysteine + N(6)-ubiquitinyl-[acceptor protein]-L-lysine.</text>
        <dbReference type="EC" id="2.3.2.27"/>
    </reaction>
</comment>
<organism evidence="18 19">
    <name type="scientific">Passalora fulva</name>
    <name type="common">Tomato leaf mold</name>
    <name type="synonym">Cladosporium fulvum</name>
    <dbReference type="NCBI Taxonomy" id="5499"/>
    <lineage>
        <taxon>Eukaryota</taxon>
        <taxon>Fungi</taxon>
        <taxon>Dikarya</taxon>
        <taxon>Ascomycota</taxon>
        <taxon>Pezizomycotina</taxon>
        <taxon>Dothideomycetes</taxon>
        <taxon>Dothideomycetidae</taxon>
        <taxon>Mycosphaerellales</taxon>
        <taxon>Mycosphaerellaceae</taxon>
        <taxon>Fulvia</taxon>
    </lineage>
</organism>
<dbReference type="SMART" id="SM01197">
    <property type="entry name" value="FANCL_C"/>
    <property type="match status" value="1"/>
</dbReference>
<dbReference type="GO" id="GO:0072344">
    <property type="term" value="P:rescue of stalled ribosome"/>
    <property type="evidence" value="ECO:0007669"/>
    <property type="project" value="UniProtKB-UniRule"/>
</dbReference>
<reference evidence="18" key="2">
    <citation type="journal article" date="2022" name="Microb. Genom.">
        <title>A chromosome-scale genome assembly of the tomato pathogen Cladosporium fulvum reveals a compartmentalized genome architecture and the presence of a dispensable chromosome.</title>
        <authorList>
            <person name="Zaccaron A.Z."/>
            <person name="Chen L.H."/>
            <person name="Samaras A."/>
            <person name="Stergiopoulos I."/>
        </authorList>
    </citation>
    <scope>NUCLEOTIDE SEQUENCE</scope>
    <source>
        <strain evidence="18">Race5_Kim</strain>
    </source>
</reference>
<dbReference type="EMBL" id="CP090171">
    <property type="protein sequence ID" value="UJO21556.1"/>
    <property type="molecule type" value="Genomic_DNA"/>
</dbReference>
<dbReference type="Pfam" id="PF13639">
    <property type="entry name" value="zf-RING_2"/>
    <property type="match status" value="1"/>
</dbReference>
<evidence type="ECO:0000313" key="19">
    <source>
        <dbReference type="Proteomes" id="UP000756132"/>
    </source>
</evidence>
<gene>
    <name evidence="18" type="ORF">CLAFUR5_09292</name>
</gene>
<dbReference type="GO" id="GO:0061630">
    <property type="term" value="F:ubiquitin protein ligase activity"/>
    <property type="evidence" value="ECO:0007669"/>
    <property type="project" value="UniProtKB-UniRule"/>
</dbReference>
<dbReference type="GO" id="GO:1990112">
    <property type="term" value="C:RQC complex"/>
    <property type="evidence" value="ECO:0007669"/>
    <property type="project" value="UniProtKB-UniRule"/>
</dbReference>
<dbReference type="GO" id="GO:0008270">
    <property type="term" value="F:zinc ion binding"/>
    <property type="evidence" value="ECO:0007669"/>
    <property type="project" value="UniProtKB-KW"/>
</dbReference>
<keyword evidence="8 16" id="KW-0808">Transferase</keyword>
<dbReference type="InterPro" id="IPR054476">
    <property type="entry name" value="Ltn1_N"/>
</dbReference>
<evidence type="ECO:0000256" key="9">
    <source>
        <dbReference type="ARBA" id="ARBA00022723"/>
    </source>
</evidence>
<keyword evidence="7" id="KW-0963">Cytoplasm</keyword>
<evidence type="ECO:0000256" key="13">
    <source>
        <dbReference type="ARBA" id="ARBA00022833"/>
    </source>
</evidence>
<dbReference type="SMART" id="SM00744">
    <property type="entry name" value="RINGv"/>
    <property type="match status" value="1"/>
</dbReference>
<evidence type="ECO:0000256" key="10">
    <source>
        <dbReference type="ARBA" id="ARBA00022737"/>
    </source>
</evidence>
<evidence type="ECO:0000256" key="15">
    <source>
        <dbReference type="PROSITE-ProRule" id="PRU00175"/>
    </source>
</evidence>
<dbReference type="RefSeq" id="XP_047765922.1">
    <property type="nucleotide sequence ID" value="XM_047908440.1"/>
</dbReference>
<dbReference type="GO" id="GO:1990116">
    <property type="term" value="P:ribosome-associated ubiquitin-dependent protein catabolic process"/>
    <property type="evidence" value="ECO:0007669"/>
    <property type="project" value="UniProtKB-UniRule"/>
</dbReference>
<evidence type="ECO:0000256" key="8">
    <source>
        <dbReference type="ARBA" id="ARBA00022679"/>
    </source>
</evidence>
<dbReference type="Pfam" id="PF22999">
    <property type="entry name" value="LTN1_E3_ligase_6th"/>
    <property type="match status" value="1"/>
</dbReference>
<dbReference type="OrthoDB" id="6108at2759"/>
<dbReference type="InterPro" id="IPR001841">
    <property type="entry name" value="Znf_RING"/>
</dbReference>